<dbReference type="InterPro" id="IPR050155">
    <property type="entry name" value="HAD-like_hydrolase_sf"/>
</dbReference>
<evidence type="ECO:0000313" key="1">
    <source>
        <dbReference type="EMBL" id="QIL50893.1"/>
    </source>
</evidence>
<dbReference type="PANTHER" id="PTHR43434">
    <property type="entry name" value="PHOSPHOGLYCOLATE PHOSPHATASE"/>
    <property type="match status" value="1"/>
</dbReference>
<dbReference type="InterPro" id="IPR041492">
    <property type="entry name" value="HAD_2"/>
</dbReference>
<keyword evidence="1" id="KW-0378">Hydrolase</keyword>
<dbReference type="KEGG" id="wco:G7084_05910"/>
<dbReference type="Gene3D" id="3.40.50.1000">
    <property type="entry name" value="HAD superfamily/HAD-like"/>
    <property type="match status" value="1"/>
</dbReference>
<evidence type="ECO:0000313" key="2">
    <source>
        <dbReference type="Proteomes" id="UP000500741"/>
    </source>
</evidence>
<dbReference type="NCBIfam" id="TIGR01509">
    <property type="entry name" value="HAD-SF-IA-v3"/>
    <property type="match status" value="1"/>
</dbReference>
<dbReference type="SFLD" id="SFLDS00003">
    <property type="entry name" value="Haloacid_Dehalogenase"/>
    <property type="match status" value="1"/>
</dbReference>
<dbReference type="Proteomes" id="UP000500741">
    <property type="component" value="Chromosome"/>
</dbReference>
<proteinExistence type="predicted"/>
<gene>
    <name evidence="1" type="ORF">G7084_05910</name>
</gene>
<dbReference type="PANTHER" id="PTHR43434:SF26">
    <property type="entry name" value="PYROPHOSPHATASE PPAX"/>
    <property type="match status" value="1"/>
</dbReference>
<dbReference type="InterPro" id="IPR023198">
    <property type="entry name" value="PGP-like_dom2"/>
</dbReference>
<reference evidence="1 2" key="1">
    <citation type="submission" date="2020-03" db="EMBL/GenBank/DDBJ databases">
        <title>Weissella sp. nov., isolated from Cybister lewisianus.</title>
        <authorList>
            <person name="Hyun D.-W."/>
            <person name="Bae J.-W."/>
        </authorList>
    </citation>
    <scope>NUCLEOTIDE SEQUENCE [LARGE SCALE GENOMIC DNA]</scope>
    <source>
        <strain evidence="1 2">HDW19</strain>
    </source>
</reference>
<dbReference type="SUPFAM" id="SSF56784">
    <property type="entry name" value="HAD-like"/>
    <property type="match status" value="1"/>
</dbReference>
<keyword evidence="2" id="KW-1185">Reference proteome</keyword>
<dbReference type="Gene3D" id="1.10.150.240">
    <property type="entry name" value="Putative phosphatase, domain 2"/>
    <property type="match status" value="1"/>
</dbReference>
<dbReference type="GO" id="GO:0006281">
    <property type="term" value="P:DNA repair"/>
    <property type="evidence" value="ECO:0007669"/>
    <property type="project" value="TreeGrafter"/>
</dbReference>
<organism evidence="1 2">
    <name type="scientific">Weissella coleopterorum</name>
    <dbReference type="NCBI Taxonomy" id="2714949"/>
    <lineage>
        <taxon>Bacteria</taxon>
        <taxon>Bacillati</taxon>
        <taxon>Bacillota</taxon>
        <taxon>Bacilli</taxon>
        <taxon>Lactobacillales</taxon>
        <taxon>Lactobacillaceae</taxon>
        <taxon>Weissella</taxon>
    </lineage>
</organism>
<accession>A0A6G8B186</accession>
<dbReference type="GO" id="GO:0005829">
    <property type="term" value="C:cytosol"/>
    <property type="evidence" value="ECO:0007669"/>
    <property type="project" value="TreeGrafter"/>
</dbReference>
<dbReference type="SFLD" id="SFLDG01129">
    <property type="entry name" value="C1.5:_HAD__Beta-PGM__Phosphata"/>
    <property type="match status" value="1"/>
</dbReference>
<dbReference type="EMBL" id="CP049888">
    <property type="protein sequence ID" value="QIL50893.1"/>
    <property type="molecule type" value="Genomic_DNA"/>
</dbReference>
<dbReference type="Pfam" id="PF13419">
    <property type="entry name" value="HAD_2"/>
    <property type="match status" value="1"/>
</dbReference>
<dbReference type="AlphaFoldDB" id="A0A6G8B186"/>
<dbReference type="GO" id="GO:0008967">
    <property type="term" value="F:phosphoglycolate phosphatase activity"/>
    <property type="evidence" value="ECO:0007669"/>
    <property type="project" value="TreeGrafter"/>
</dbReference>
<dbReference type="InterPro" id="IPR023214">
    <property type="entry name" value="HAD_sf"/>
</dbReference>
<dbReference type="NCBIfam" id="TIGR01549">
    <property type="entry name" value="HAD-SF-IA-v1"/>
    <property type="match status" value="1"/>
</dbReference>
<dbReference type="InterPro" id="IPR006439">
    <property type="entry name" value="HAD-SF_hydro_IA"/>
</dbReference>
<dbReference type="RefSeq" id="WP_166010939.1">
    <property type="nucleotide sequence ID" value="NZ_CP049888.1"/>
</dbReference>
<dbReference type="SFLD" id="SFLDG01135">
    <property type="entry name" value="C1.5.6:_HAD__Beta-PGM__Phospha"/>
    <property type="match status" value="1"/>
</dbReference>
<protein>
    <submittedName>
        <fullName evidence="1">HAD family hydrolase</fullName>
    </submittedName>
</protein>
<name>A0A6G8B186_9LACO</name>
<sequence length="207" mass="23358">MKSIIFDVDGTLLSTESMYITALSETLKAHQIERSEAELHHVFGLPGPESLTYLKIPEPAMILADWVARLDDFRDSIFLYPEIFTMLEQLQKAQYKMGIVTSNTPAEFAAHQDRFEIEQFFTDFVFAGMTPQMKPAADPILLAMSNLVSDPKQTIYIGDSIHDMKAAHNAGVAFGMAGWGVLDRTVFENEADYIFESPNDVVKWARR</sequence>
<dbReference type="InterPro" id="IPR036412">
    <property type="entry name" value="HAD-like_sf"/>
</dbReference>